<evidence type="ECO:0000313" key="3">
    <source>
        <dbReference type="Proteomes" id="UP001159641"/>
    </source>
</evidence>
<feature type="region of interest" description="Disordered" evidence="1">
    <location>
        <begin position="1"/>
        <end position="53"/>
    </location>
</feature>
<feature type="compositionally biased region" description="Gly residues" evidence="1">
    <location>
        <begin position="8"/>
        <end position="18"/>
    </location>
</feature>
<reference evidence="2 3" key="1">
    <citation type="submission" date="2022-11" db="EMBL/GenBank/DDBJ databases">
        <title>Whole genome sequence of Eschrichtius robustus ER-17-0199.</title>
        <authorList>
            <person name="Bruniche-Olsen A."/>
            <person name="Black A.N."/>
            <person name="Fields C.J."/>
            <person name="Walden K."/>
            <person name="Dewoody J.A."/>
        </authorList>
    </citation>
    <scope>NUCLEOTIDE SEQUENCE [LARGE SCALE GENOMIC DNA]</scope>
    <source>
        <strain evidence="2">ER-17-0199</strain>
        <tissue evidence="2">Blubber</tissue>
    </source>
</reference>
<feature type="region of interest" description="Disordered" evidence="1">
    <location>
        <begin position="139"/>
        <end position="163"/>
    </location>
</feature>
<feature type="compositionally biased region" description="Basic and acidic residues" evidence="1">
    <location>
        <begin position="23"/>
        <end position="33"/>
    </location>
</feature>
<dbReference type="Proteomes" id="UP001159641">
    <property type="component" value="Unassembled WGS sequence"/>
</dbReference>
<accession>A0AB34GGB6</accession>
<protein>
    <submittedName>
        <fullName evidence="2">Uncharacterized protein</fullName>
    </submittedName>
</protein>
<organism evidence="2 3">
    <name type="scientific">Eschrichtius robustus</name>
    <name type="common">California gray whale</name>
    <name type="synonym">Eschrichtius gibbosus</name>
    <dbReference type="NCBI Taxonomy" id="9764"/>
    <lineage>
        <taxon>Eukaryota</taxon>
        <taxon>Metazoa</taxon>
        <taxon>Chordata</taxon>
        <taxon>Craniata</taxon>
        <taxon>Vertebrata</taxon>
        <taxon>Euteleostomi</taxon>
        <taxon>Mammalia</taxon>
        <taxon>Eutheria</taxon>
        <taxon>Laurasiatheria</taxon>
        <taxon>Artiodactyla</taxon>
        <taxon>Whippomorpha</taxon>
        <taxon>Cetacea</taxon>
        <taxon>Mysticeti</taxon>
        <taxon>Eschrichtiidae</taxon>
        <taxon>Eschrichtius</taxon>
    </lineage>
</organism>
<dbReference type="AlphaFoldDB" id="A0AB34GGB6"/>
<feature type="region of interest" description="Disordered" evidence="1">
    <location>
        <begin position="77"/>
        <end position="97"/>
    </location>
</feature>
<sequence>MAISHAGNGNGGGGGGGTPSTRAGRETRHDNPGRDSGPWVPGHSGVRSGLRARRKQGIRADELPIVLVFLVSAAKTPDAPGADLRGSPESSKCPRGWGRATSAALSARAAQRGSTTFVSASLHRALTLASLFQPFPSSALTQGRGRARTSRSEKAQDSRSDGASVVPVACVQRAAAALDLRRGRTACLLTGHGESKNLKTQE</sequence>
<feature type="compositionally biased region" description="Basic and acidic residues" evidence="1">
    <location>
        <begin position="150"/>
        <end position="160"/>
    </location>
</feature>
<name>A0AB34GGB6_ESCRO</name>
<keyword evidence="3" id="KW-1185">Reference proteome</keyword>
<proteinExistence type="predicted"/>
<dbReference type="EMBL" id="JAIQCJ010002240">
    <property type="protein sequence ID" value="KAJ8778681.1"/>
    <property type="molecule type" value="Genomic_DNA"/>
</dbReference>
<comment type="caution">
    <text evidence="2">The sequence shown here is derived from an EMBL/GenBank/DDBJ whole genome shotgun (WGS) entry which is preliminary data.</text>
</comment>
<evidence type="ECO:0000256" key="1">
    <source>
        <dbReference type="SAM" id="MobiDB-lite"/>
    </source>
</evidence>
<evidence type="ECO:0000313" key="2">
    <source>
        <dbReference type="EMBL" id="KAJ8778681.1"/>
    </source>
</evidence>
<gene>
    <name evidence="2" type="ORF">J1605_013358</name>
</gene>